<protein>
    <recommendedName>
        <fullName evidence="3">Response regulator</fullName>
    </recommendedName>
</protein>
<dbReference type="RefSeq" id="WP_160772913.1">
    <property type="nucleotide sequence ID" value="NZ_WTYV01000007.1"/>
</dbReference>
<sequence length="132" mass="13871">MRTPAGTAPQKVVALGVADEGVRTAIAFALETRGYGIHALAVARGSRPDHLASEADCLVLDCEGRGSNFPEDLARWWGVELGRPVIVLTSTPGLPLLRVCVELGAQVIEKPLLGETLLKAIAGLPEIKAPGR</sequence>
<dbReference type="OrthoDB" id="8030657at2"/>
<dbReference type="AlphaFoldDB" id="A0A844YXA3"/>
<evidence type="ECO:0000313" key="2">
    <source>
        <dbReference type="Proteomes" id="UP000466966"/>
    </source>
</evidence>
<reference evidence="1 2" key="1">
    <citation type="submission" date="2019-12" db="EMBL/GenBank/DDBJ databases">
        <title>Genomic-based taxomic classification of the family Erythrobacteraceae.</title>
        <authorList>
            <person name="Xu L."/>
        </authorList>
    </citation>
    <scope>NUCLEOTIDE SEQUENCE [LARGE SCALE GENOMIC DNA]</scope>
    <source>
        <strain evidence="1 2">M0322</strain>
    </source>
</reference>
<dbReference type="SUPFAM" id="SSF52172">
    <property type="entry name" value="CheY-like"/>
    <property type="match status" value="1"/>
</dbReference>
<organism evidence="1 2">
    <name type="scientific">Alteraurantiacibacter buctensis</name>
    <dbReference type="NCBI Taxonomy" id="1503981"/>
    <lineage>
        <taxon>Bacteria</taxon>
        <taxon>Pseudomonadati</taxon>
        <taxon>Pseudomonadota</taxon>
        <taxon>Alphaproteobacteria</taxon>
        <taxon>Sphingomonadales</taxon>
        <taxon>Erythrobacteraceae</taxon>
        <taxon>Alteraurantiacibacter</taxon>
    </lineage>
</organism>
<evidence type="ECO:0000313" key="1">
    <source>
        <dbReference type="EMBL" id="MXO72975.1"/>
    </source>
</evidence>
<evidence type="ECO:0008006" key="3">
    <source>
        <dbReference type="Google" id="ProtNLM"/>
    </source>
</evidence>
<accession>A0A844YXA3</accession>
<comment type="caution">
    <text evidence="1">The sequence shown here is derived from an EMBL/GenBank/DDBJ whole genome shotgun (WGS) entry which is preliminary data.</text>
</comment>
<gene>
    <name evidence="1" type="ORF">GRI99_15200</name>
</gene>
<name>A0A844YXA3_9SPHN</name>
<dbReference type="Proteomes" id="UP000466966">
    <property type="component" value="Unassembled WGS sequence"/>
</dbReference>
<keyword evidence="2" id="KW-1185">Reference proteome</keyword>
<dbReference type="EMBL" id="WTYV01000007">
    <property type="protein sequence ID" value="MXO72975.1"/>
    <property type="molecule type" value="Genomic_DNA"/>
</dbReference>
<proteinExistence type="predicted"/>
<dbReference type="InterPro" id="IPR011006">
    <property type="entry name" value="CheY-like_superfamily"/>
</dbReference>